<evidence type="ECO:0000313" key="9">
    <source>
        <dbReference type="Proteomes" id="UP000503399"/>
    </source>
</evidence>
<keyword evidence="2" id="KW-1003">Cell membrane</keyword>
<dbReference type="SUPFAM" id="SSF82866">
    <property type="entry name" value="Multidrug efflux transporter AcrB transmembrane domain"/>
    <property type="match status" value="2"/>
</dbReference>
<comment type="subcellular location">
    <subcellularLocation>
        <location evidence="1">Cell membrane</location>
        <topology evidence="1">Multi-pass membrane protein</topology>
    </subcellularLocation>
</comment>
<name>A0A6F8ZGC9_9FIRM</name>
<dbReference type="PANTHER" id="PTHR33406:SF13">
    <property type="entry name" value="MEMBRANE PROTEIN YDFJ"/>
    <property type="match status" value="1"/>
</dbReference>
<feature type="transmembrane region" description="Helical" evidence="6">
    <location>
        <begin position="274"/>
        <end position="295"/>
    </location>
</feature>
<dbReference type="EMBL" id="LR778114">
    <property type="protein sequence ID" value="CAB1128808.1"/>
    <property type="molecule type" value="Genomic_DNA"/>
</dbReference>
<gene>
    <name evidence="8" type="ORF">R50_1302</name>
</gene>
<dbReference type="InterPro" id="IPR004869">
    <property type="entry name" value="MMPL_dom"/>
</dbReference>
<dbReference type="InterPro" id="IPR050545">
    <property type="entry name" value="Mycobact_MmpL"/>
</dbReference>
<keyword evidence="5 6" id="KW-0472">Membrane</keyword>
<proteinExistence type="predicted"/>
<feature type="transmembrane region" description="Helical" evidence="6">
    <location>
        <begin position="359"/>
        <end position="382"/>
    </location>
</feature>
<feature type="domain" description="SSD" evidence="7">
    <location>
        <begin position="203"/>
        <end position="328"/>
    </location>
</feature>
<dbReference type="Proteomes" id="UP000503399">
    <property type="component" value="Chromosome"/>
</dbReference>
<dbReference type="Pfam" id="PF03176">
    <property type="entry name" value="MMPL"/>
    <property type="match status" value="2"/>
</dbReference>
<keyword evidence="4 6" id="KW-1133">Transmembrane helix</keyword>
<keyword evidence="3 6" id="KW-0812">Transmembrane</keyword>
<accession>A0A6F8ZGC9</accession>
<keyword evidence="9" id="KW-1185">Reference proteome</keyword>
<dbReference type="Gene3D" id="1.20.1640.10">
    <property type="entry name" value="Multidrug efflux transporter AcrB transmembrane domain"/>
    <property type="match status" value="2"/>
</dbReference>
<dbReference type="InterPro" id="IPR000731">
    <property type="entry name" value="SSD"/>
</dbReference>
<reference evidence="8 9" key="1">
    <citation type="submission" date="2020-02" db="EMBL/GenBank/DDBJ databases">
        <authorList>
            <person name="Hogendoorn C."/>
        </authorList>
    </citation>
    <scope>NUCLEOTIDE SEQUENCE [LARGE SCALE GENOMIC DNA]</scope>
    <source>
        <strain evidence="8">R501</strain>
    </source>
</reference>
<feature type="transmembrane region" description="Helical" evidence="6">
    <location>
        <begin position="204"/>
        <end position="227"/>
    </location>
</feature>
<dbReference type="KEGG" id="hfv:R50_1302"/>
<feature type="transmembrane region" description="Helical" evidence="6">
    <location>
        <begin position="554"/>
        <end position="574"/>
    </location>
</feature>
<evidence type="ECO:0000256" key="5">
    <source>
        <dbReference type="ARBA" id="ARBA00023136"/>
    </source>
</evidence>
<feature type="transmembrane region" description="Helical" evidence="6">
    <location>
        <begin position="527"/>
        <end position="547"/>
    </location>
</feature>
<dbReference type="PROSITE" id="PS50156">
    <property type="entry name" value="SSD"/>
    <property type="match status" value="1"/>
</dbReference>
<evidence type="ECO:0000256" key="1">
    <source>
        <dbReference type="ARBA" id="ARBA00004651"/>
    </source>
</evidence>
<feature type="transmembrane region" description="Helical" evidence="6">
    <location>
        <begin position="643"/>
        <end position="663"/>
    </location>
</feature>
<dbReference type="AlphaFoldDB" id="A0A6F8ZGC9"/>
<evidence type="ECO:0000313" key="8">
    <source>
        <dbReference type="EMBL" id="CAB1128808.1"/>
    </source>
</evidence>
<feature type="transmembrane region" description="Helical" evidence="6">
    <location>
        <begin position="179"/>
        <end position="197"/>
    </location>
</feature>
<evidence type="ECO:0000256" key="3">
    <source>
        <dbReference type="ARBA" id="ARBA00022692"/>
    </source>
</evidence>
<feature type="transmembrane region" description="Helical" evidence="6">
    <location>
        <begin position="307"/>
        <end position="329"/>
    </location>
</feature>
<feature type="transmembrane region" description="Helical" evidence="6">
    <location>
        <begin position="669"/>
        <end position="688"/>
    </location>
</feature>
<evidence type="ECO:0000256" key="4">
    <source>
        <dbReference type="ARBA" id="ARBA00022989"/>
    </source>
</evidence>
<evidence type="ECO:0000256" key="2">
    <source>
        <dbReference type="ARBA" id="ARBA00022475"/>
    </source>
</evidence>
<sequence length="710" mass="76325">MLARYVRWSVRRPWWLIAAWLLLVALCTPSALSLSRVFRTDGLGVPHSPSSAVDHVVERHFGVLSNPSATVVFYDPHGIRRPAARAVIAADLAALRRNPLLASVPDPAALAMSADGRLAWGTIFFQKAPPGSLRDVNAVPGLRRSLRSAAGVRAGLTGLVPLEHAFTARVNTDLKVAEIWSLPLTLLALIWIFRSLVAPAGPLLIGFGGITIGLAALHLLGHLIRLAPEVEDAAAMIGLGVGIDYALLLIHWYRKSRAGGAEPAEAAVVAARHGGTAVLFSGTVVAAAFLVVTLVNQPLIRSMALGSVVAVVFTVAGAVLIMPAVLVVLDRYLDWPWRQPVLVSPFWERLGRGVMAHPWLALTGAGLFLLLLATPALSLRFWNPSVDTLPPGSATRVAYDRLIRHTFPGVGGALWVLVEDPRHDLGSPGRRAALAAFAARLARVHDVYAVSPSPLALADPVAVPDFLSADGHDALFTVFPDSRAESQATQQLVRRLRSRLEAPPQARVMVGGGVAYTVDVIHLIRWWLPRIAFLIGGLTAVILYILFRSAALPVKAVLMNLASVSASLGLLVGLFQDGWLAPVLGWKGTGAIDWTTPIILFAVLFGLSTDYEVFLLSQVMAHHRSGLQDEEAVVRGLAETGRIITGAALIMVTVFWAFGAIGLEFMRELGFGLGLAILLDASVVRLVLVPAIMRLLGRWNWWDPLNPRRA</sequence>
<feature type="transmembrane region" description="Helical" evidence="6">
    <location>
        <begin position="233"/>
        <end position="253"/>
    </location>
</feature>
<protein>
    <submittedName>
        <fullName evidence="8">SSD domain-containing protein</fullName>
    </submittedName>
</protein>
<dbReference type="GO" id="GO:0005886">
    <property type="term" value="C:plasma membrane"/>
    <property type="evidence" value="ECO:0007669"/>
    <property type="project" value="UniProtKB-SubCell"/>
</dbReference>
<feature type="transmembrane region" description="Helical" evidence="6">
    <location>
        <begin position="594"/>
        <end position="616"/>
    </location>
</feature>
<evidence type="ECO:0000259" key="7">
    <source>
        <dbReference type="PROSITE" id="PS50156"/>
    </source>
</evidence>
<evidence type="ECO:0000256" key="6">
    <source>
        <dbReference type="SAM" id="Phobius"/>
    </source>
</evidence>
<organism evidence="8 9">
    <name type="scientific">Candidatus Hydrogenisulfobacillus filiaventi</name>
    <dbReference type="NCBI Taxonomy" id="2707344"/>
    <lineage>
        <taxon>Bacteria</taxon>
        <taxon>Bacillati</taxon>
        <taxon>Bacillota</taxon>
        <taxon>Clostridia</taxon>
        <taxon>Eubacteriales</taxon>
        <taxon>Clostridiales Family XVII. Incertae Sedis</taxon>
        <taxon>Candidatus Hydrogenisulfobacillus</taxon>
    </lineage>
</organism>
<dbReference type="PANTHER" id="PTHR33406">
    <property type="entry name" value="MEMBRANE PROTEIN MJ1562-RELATED"/>
    <property type="match status" value="1"/>
</dbReference>